<gene>
    <name evidence="2" type="ORF">BST85_11740</name>
</gene>
<protein>
    <recommendedName>
        <fullName evidence="4">Oligosaccharide repeat unit polymerase</fullName>
    </recommendedName>
</protein>
<keyword evidence="1" id="KW-0812">Transmembrane</keyword>
<organism evidence="2 3">
    <name type="scientific">Aureitalea marina</name>
    <dbReference type="NCBI Taxonomy" id="930804"/>
    <lineage>
        <taxon>Bacteria</taxon>
        <taxon>Pseudomonadati</taxon>
        <taxon>Bacteroidota</taxon>
        <taxon>Flavobacteriia</taxon>
        <taxon>Flavobacteriales</taxon>
        <taxon>Flavobacteriaceae</taxon>
        <taxon>Aureitalea</taxon>
    </lineage>
</organism>
<sequence length="440" mass="51237">MRAVLLIISFLCLTFFRPFLLFLYPVLVLVLFKGLNLKIDKTIFLHCIGMVVFGLLSMVLEGFFLFNLLLSLYLVLIPFLLITSVPKRSEGGSSKEYFKTFLNYFSIILFVVNISAVFYSLYMLTTSANPEDIFTGLYGGSGFGSHSLSIINLFVATYYFFHKRYPFFIFFFICGILGFYGQGLVVFLLAFGIVMLPFLIRNIGLTLKIGVATLVFFAVVTAINPGNLTYIQNNTNFFKTIFDDYDYDEQMERIASYRRTIVPRYYTFLVGTERLYLSNPKVFLLGTSPGTYNSRTAFYMNGDFIGNKYVRKYFNYRTTYHSEYVFPILNRHYVEYLPWNDGTRNQPFSSVVSMLVEYGFVFGGLYLFFFFRAIYRIRSQLDNKPDKTFVLFAGLYIFFLFVFQYYLEVVEIILPLLLMIKLLQVDQLNQSNKIEETIPK</sequence>
<evidence type="ECO:0000313" key="2">
    <source>
        <dbReference type="EMBL" id="PQB05488.1"/>
    </source>
</evidence>
<evidence type="ECO:0000313" key="3">
    <source>
        <dbReference type="Proteomes" id="UP000239800"/>
    </source>
</evidence>
<feature type="transmembrane region" description="Helical" evidence="1">
    <location>
        <begin position="101"/>
        <end position="122"/>
    </location>
</feature>
<keyword evidence="3" id="KW-1185">Reference proteome</keyword>
<dbReference type="Proteomes" id="UP000239800">
    <property type="component" value="Unassembled WGS sequence"/>
</dbReference>
<feature type="transmembrane region" description="Helical" evidence="1">
    <location>
        <begin position="205"/>
        <end position="223"/>
    </location>
</feature>
<proteinExistence type="predicted"/>
<keyword evidence="1" id="KW-1133">Transmembrane helix</keyword>
<reference evidence="2 3" key="1">
    <citation type="submission" date="2016-11" db="EMBL/GenBank/DDBJ databases">
        <title>Trade-off between light-utilization and light-protection in marine flavobacteria.</title>
        <authorList>
            <person name="Kumagai Y."/>
        </authorList>
    </citation>
    <scope>NUCLEOTIDE SEQUENCE [LARGE SCALE GENOMIC DNA]</scope>
    <source>
        <strain evidence="2 3">NBRC 107741</strain>
    </source>
</reference>
<accession>A0A2S7KSD5</accession>
<feature type="transmembrane region" description="Helical" evidence="1">
    <location>
        <begin position="355"/>
        <end position="375"/>
    </location>
</feature>
<evidence type="ECO:0000256" key="1">
    <source>
        <dbReference type="SAM" id="Phobius"/>
    </source>
</evidence>
<feature type="transmembrane region" description="Helical" evidence="1">
    <location>
        <begin position="43"/>
        <end position="60"/>
    </location>
</feature>
<feature type="transmembrane region" description="Helical" evidence="1">
    <location>
        <begin position="66"/>
        <end position="85"/>
    </location>
</feature>
<keyword evidence="1" id="KW-0472">Membrane</keyword>
<dbReference type="OrthoDB" id="1426402at2"/>
<feature type="transmembrane region" description="Helical" evidence="1">
    <location>
        <begin position="168"/>
        <end position="199"/>
    </location>
</feature>
<feature type="transmembrane region" description="Helical" evidence="1">
    <location>
        <begin position="395"/>
        <end position="420"/>
    </location>
</feature>
<comment type="caution">
    <text evidence="2">The sequence shown here is derived from an EMBL/GenBank/DDBJ whole genome shotgun (WGS) entry which is preliminary data.</text>
</comment>
<dbReference type="EMBL" id="MQUB01000001">
    <property type="protein sequence ID" value="PQB05488.1"/>
    <property type="molecule type" value="Genomic_DNA"/>
</dbReference>
<name>A0A2S7KSD5_9FLAO</name>
<dbReference type="AlphaFoldDB" id="A0A2S7KSD5"/>
<dbReference type="RefSeq" id="WP_104813431.1">
    <property type="nucleotide sequence ID" value="NZ_MQUB01000001.1"/>
</dbReference>
<feature type="transmembrane region" description="Helical" evidence="1">
    <location>
        <begin position="142"/>
        <end position="161"/>
    </location>
</feature>
<feature type="transmembrane region" description="Helical" evidence="1">
    <location>
        <begin position="6"/>
        <end position="31"/>
    </location>
</feature>
<evidence type="ECO:0008006" key="4">
    <source>
        <dbReference type="Google" id="ProtNLM"/>
    </source>
</evidence>